<evidence type="ECO:0000256" key="2">
    <source>
        <dbReference type="ARBA" id="ARBA00022692"/>
    </source>
</evidence>
<comment type="caution">
    <text evidence="7">The sequence shown here is derived from an EMBL/GenBank/DDBJ whole genome shotgun (WGS) entry which is preliminary data.</text>
</comment>
<sequence length="369" mass="40909">MTDKQKDDALSFANKLAEESDEKKVNEAISKVDKFKDNKVIKGLWDNILILIEIIKSPLFQRTVSIGAIAAILYLVSPIDIIPDIILGVGLLDDAFIISTMVAGVVKNIKKDPIKAIRFIDSLPSHLKDTAAKLFGVTAGAIAGYKAGEVAGDYLKTHNIEKTLENVVKENKTLDEILFEQKNEIASLATAFLAKEMRKSIRESFKKRITKSLLVLSFTLLAVVLTLVPLFGNASKYVASFFLLAGYLLTAVLIVSALKKFIPYIISIIKQKSIIKGIEAKLLAEYEILQRGKEVLYRISEKLNINIALSSEDLKKLAKYLLKSFYQEILLYILGSAMIVIAFMAIRVGVTTSSVAFTPLKLLLFPFFV</sequence>
<comment type="subcellular location">
    <subcellularLocation>
        <location evidence="1">Endomembrane system</location>
        <topology evidence="1">Multi-pass membrane protein</topology>
    </subcellularLocation>
</comment>
<dbReference type="InterPro" id="IPR010652">
    <property type="entry name" value="DUF1232"/>
</dbReference>
<dbReference type="GO" id="GO:0012505">
    <property type="term" value="C:endomembrane system"/>
    <property type="evidence" value="ECO:0007669"/>
    <property type="project" value="UniProtKB-SubCell"/>
</dbReference>
<evidence type="ECO:0000313" key="7">
    <source>
        <dbReference type="EMBL" id="MSU05728.1"/>
    </source>
</evidence>
<dbReference type="AlphaFoldDB" id="A0A7X2PBC6"/>
<evidence type="ECO:0000256" key="5">
    <source>
        <dbReference type="SAM" id="Phobius"/>
    </source>
</evidence>
<feature type="transmembrane region" description="Helical" evidence="5">
    <location>
        <begin position="85"/>
        <end position="106"/>
    </location>
</feature>
<keyword evidence="3 5" id="KW-1133">Transmembrane helix</keyword>
<keyword evidence="4 5" id="KW-0472">Membrane</keyword>
<organism evidence="7 8">
    <name type="scientific">Bullifex porci</name>
    <dbReference type="NCBI Taxonomy" id="2606638"/>
    <lineage>
        <taxon>Bacteria</taxon>
        <taxon>Pseudomonadati</taxon>
        <taxon>Spirochaetota</taxon>
        <taxon>Spirochaetia</taxon>
        <taxon>Spirochaetales</taxon>
        <taxon>Spirochaetaceae</taxon>
        <taxon>Bullifex</taxon>
    </lineage>
</organism>
<evidence type="ECO:0000256" key="4">
    <source>
        <dbReference type="ARBA" id="ARBA00023136"/>
    </source>
</evidence>
<feature type="transmembrane region" description="Helical" evidence="5">
    <location>
        <begin position="212"/>
        <end position="231"/>
    </location>
</feature>
<feature type="transmembrane region" description="Helical" evidence="5">
    <location>
        <begin position="329"/>
        <end position="350"/>
    </location>
</feature>
<dbReference type="RefSeq" id="WP_154424625.1">
    <property type="nucleotide sequence ID" value="NZ_VUNN01000003.1"/>
</dbReference>
<keyword evidence="2 5" id="KW-0812">Transmembrane</keyword>
<dbReference type="Proteomes" id="UP000460549">
    <property type="component" value="Unassembled WGS sequence"/>
</dbReference>
<evidence type="ECO:0000259" key="6">
    <source>
        <dbReference type="Pfam" id="PF06803"/>
    </source>
</evidence>
<evidence type="ECO:0000313" key="8">
    <source>
        <dbReference type="Proteomes" id="UP000460549"/>
    </source>
</evidence>
<evidence type="ECO:0000256" key="1">
    <source>
        <dbReference type="ARBA" id="ARBA00004127"/>
    </source>
</evidence>
<evidence type="ECO:0000256" key="3">
    <source>
        <dbReference type="ARBA" id="ARBA00022989"/>
    </source>
</evidence>
<gene>
    <name evidence="7" type="ORF">FYJ80_02900</name>
</gene>
<reference evidence="7 8" key="1">
    <citation type="submission" date="2019-08" db="EMBL/GenBank/DDBJ databases">
        <title>In-depth cultivation of the pig gut microbiome towards novel bacterial diversity and tailored functional studies.</title>
        <authorList>
            <person name="Wylensek D."/>
            <person name="Hitch T.C.A."/>
            <person name="Clavel T."/>
        </authorList>
    </citation>
    <scope>NUCLEOTIDE SEQUENCE [LARGE SCALE GENOMIC DNA]</scope>
    <source>
        <strain evidence="7 8">NM-380-WT-3C1</strain>
    </source>
</reference>
<dbReference type="EMBL" id="VUNN01000003">
    <property type="protein sequence ID" value="MSU05728.1"/>
    <property type="molecule type" value="Genomic_DNA"/>
</dbReference>
<proteinExistence type="predicted"/>
<feature type="transmembrane region" description="Helical" evidence="5">
    <location>
        <begin position="59"/>
        <end position="79"/>
    </location>
</feature>
<name>A0A7X2PBC6_9SPIO</name>
<dbReference type="Pfam" id="PF06803">
    <property type="entry name" value="DUF1232"/>
    <property type="match status" value="1"/>
</dbReference>
<keyword evidence="8" id="KW-1185">Reference proteome</keyword>
<protein>
    <submittedName>
        <fullName evidence="7">DUF1232 domain-containing protein</fullName>
    </submittedName>
</protein>
<feature type="transmembrane region" description="Helical" evidence="5">
    <location>
        <begin position="237"/>
        <end position="258"/>
    </location>
</feature>
<feature type="domain" description="DUF1232" evidence="6">
    <location>
        <begin position="68"/>
        <end position="99"/>
    </location>
</feature>
<accession>A0A7X2PBC6</accession>